<evidence type="ECO:0000256" key="2">
    <source>
        <dbReference type="SAM" id="SignalP"/>
    </source>
</evidence>
<dbReference type="EMBL" id="GIFC01015267">
    <property type="protein sequence ID" value="MXU97350.1"/>
    <property type="molecule type" value="Transcribed_RNA"/>
</dbReference>
<dbReference type="AlphaFoldDB" id="A0A6B0V4X8"/>
<organism evidence="3">
    <name type="scientific">Ixodes ricinus</name>
    <name type="common">Common tick</name>
    <name type="synonym">Acarus ricinus</name>
    <dbReference type="NCBI Taxonomy" id="34613"/>
    <lineage>
        <taxon>Eukaryota</taxon>
        <taxon>Metazoa</taxon>
        <taxon>Ecdysozoa</taxon>
        <taxon>Arthropoda</taxon>
        <taxon>Chelicerata</taxon>
        <taxon>Arachnida</taxon>
        <taxon>Acari</taxon>
        <taxon>Parasitiformes</taxon>
        <taxon>Ixodida</taxon>
        <taxon>Ixodoidea</taxon>
        <taxon>Ixodidae</taxon>
        <taxon>Ixodinae</taxon>
        <taxon>Ixodes</taxon>
    </lineage>
</organism>
<proteinExistence type="predicted"/>
<feature type="region of interest" description="Disordered" evidence="1">
    <location>
        <begin position="169"/>
        <end position="196"/>
    </location>
</feature>
<feature type="region of interest" description="Disordered" evidence="1">
    <location>
        <begin position="55"/>
        <end position="88"/>
    </location>
</feature>
<feature type="signal peptide" evidence="2">
    <location>
        <begin position="1"/>
        <end position="27"/>
    </location>
</feature>
<feature type="compositionally biased region" description="Low complexity" evidence="1">
    <location>
        <begin position="107"/>
        <end position="117"/>
    </location>
</feature>
<keyword evidence="2" id="KW-0732">Signal</keyword>
<accession>A0A6B0V4X8</accession>
<feature type="compositionally biased region" description="Polar residues" evidence="1">
    <location>
        <begin position="74"/>
        <end position="88"/>
    </location>
</feature>
<evidence type="ECO:0000313" key="3">
    <source>
        <dbReference type="EMBL" id="MXU97350.1"/>
    </source>
</evidence>
<feature type="region of interest" description="Disordered" evidence="1">
    <location>
        <begin position="101"/>
        <end position="127"/>
    </location>
</feature>
<feature type="chain" id="PRO_5025464961" evidence="2">
    <location>
        <begin position="28"/>
        <end position="263"/>
    </location>
</feature>
<evidence type="ECO:0000256" key="1">
    <source>
        <dbReference type="SAM" id="MobiDB-lite"/>
    </source>
</evidence>
<protein>
    <submittedName>
        <fullName evidence="3">Putative secreted protein</fullName>
    </submittedName>
</protein>
<name>A0A6B0V4X8_IXORI</name>
<feature type="compositionally biased region" description="Low complexity" evidence="1">
    <location>
        <begin position="63"/>
        <end position="73"/>
    </location>
</feature>
<sequence length="263" mass="27044">MGSTPRRFNEALRMLLAVVLLAENGMTAPRDKGDLWARSGPEVMRRTLVKRAVPLLPSPDSPAAPGAASLAPSTNTSMTSPQGESDATITIAPPTLTVASEVTAPSTQTGAETPTKTATEETKVSTTHQGTINETMMMVTEVSTSTSASGSTMEEQRITTVPVVATESPTTTSVVSTQGTNASATSGHAATSASVGPTSTTAAVSSVSSVFFPNLPQMPHPISPMPPDEISGRIGVVSTPKNPVGSLNMPTLAQPIKPSPFYI</sequence>
<reference evidence="3" key="1">
    <citation type="submission" date="2019-12" db="EMBL/GenBank/DDBJ databases">
        <title>An insight into the sialome of adult female Ixodes ricinus ticks feeding for 6 days.</title>
        <authorList>
            <person name="Perner J."/>
            <person name="Ribeiro J.M.C."/>
        </authorList>
    </citation>
    <scope>NUCLEOTIDE SEQUENCE</scope>
    <source>
        <strain evidence="3">Semi-engorged</strain>
        <tissue evidence="3">Salivary glands</tissue>
    </source>
</reference>